<dbReference type="Proteomes" id="UP000501199">
    <property type="component" value="Segment"/>
</dbReference>
<accession>A0A6G6XK63</accession>
<keyword evidence="2" id="KW-1185">Reference proteome</keyword>
<name>A0A6G6XK63_9CAUD</name>
<proteinExistence type="predicted"/>
<organism evidence="1 2">
    <name type="scientific">Arthrobacter phage DrSierra</name>
    <dbReference type="NCBI Taxonomy" id="2704034"/>
    <lineage>
        <taxon>Viruses</taxon>
        <taxon>Duplodnaviria</taxon>
        <taxon>Heunggongvirae</taxon>
        <taxon>Uroviricota</taxon>
        <taxon>Caudoviricetes</taxon>
        <taxon>Casidaviridae</taxon>
        <taxon>Manhattanvirus</taxon>
        <taxon>Manhattanvirus drsierra</taxon>
    </lineage>
</organism>
<protein>
    <submittedName>
        <fullName evidence="1">Uncharacterized protein</fullName>
    </submittedName>
</protein>
<dbReference type="EMBL" id="MN908689">
    <property type="protein sequence ID" value="QIG58488.1"/>
    <property type="molecule type" value="Genomic_DNA"/>
</dbReference>
<evidence type="ECO:0000313" key="2">
    <source>
        <dbReference type="Proteomes" id="UP000501199"/>
    </source>
</evidence>
<gene>
    <name evidence="1" type="primary">9</name>
    <name evidence="1" type="ORF">SEA_DRSIERRA_9</name>
</gene>
<dbReference type="KEGG" id="vg:77954729"/>
<sequence length="36" mass="3781">MPDKAAETYFVPAAGADVPDDGVSDLFPLVAEEDVE</sequence>
<dbReference type="RefSeq" id="YP_010678334.1">
    <property type="nucleotide sequence ID" value="NC_071034.1"/>
</dbReference>
<reference evidence="2" key="1">
    <citation type="submission" date="2020-01" db="EMBL/GenBank/DDBJ databases">
        <authorList>
            <person name="Broll A.M."/>
            <person name="Firkus N.C."/>
            <person name="Hill J.A."/>
            <person name="Neidermyer S.M."/>
            <person name="Regnier T.M."/>
            <person name="Wang S.P."/>
            <person name="Yang C."/>
            <person name="Yang H.S."/>
            <person name="Bonilla J.A."/>
            <person name="Klyczek K."/>
            <person name="Garlena R.A."/>
            <person name="Russell D.A."/>
            <person name="Pope W.H."/>
            <person name="Jacobs-Sera D."/>
            <person name="Hatfull G.F."/>
        </authorList>
    </citation>
    <scope>NUCLEOTIDE SEQUENCE [LARGE SCALE GENOMIC DNA]</scope>
</reference>
<dbReference type="GeneID" id="77954729"/>
<evidence type="ECO:0000313" key="1">
    <source>
        <dbReference type="EMBL" id="QIG58488.1"/>
    </source>
</evidence>